<feature type="compositionally biased region" description="Polar residues" evidence="1">
    <location>
        <begin position="57"/>
        <end position="89"/>
    </location>
</feature>
<protein>
    <submittedName>
        <fullName evidence="2">Uncharacterized protein</fullName>
    </submittedName>
</protein>
<sequence length="89" mass="8646">MTTNSVGVRGRHIRATPALFAGAAAIATLVLFGAAPHGGADAVVAAGSSATAPLPTDDTNFVNDNGQTSGDTFTQNAQDQSTASGAGTS</sequence>
<evidence type="ECO:0000313" key="2">
    <source>
        <dbReference type="EMBL" id="BCZ22921.1"/>
    </source>
</evidence>
<organism evidence="2 3">
    <name type="scientific">Mycobacterium senriense</name>
    <dbReference type="NCBI Taxonomy" id="2775496"/>
    <lineage>
        <taxon>Bacteria</taxon>
        <taxon>Bacillati</taxon>
        <taxon>Actinomycetota</taxon>
        <taxon>Actinomycetes</taxon>
        <taxon>Mycobacteriales</taxon>
        <taxon>Mycobacteriaceae</taxon>
        <taxon>Mycobacterium</taxon>
        <taxon>Mycobacterium avium complex (MAC)</taxon>
    </lineage>
</organism>
<name>A0ABN6IGI0_9MYCO</name>
<dbReference type="EMBL" id="AP024828">
    <property type="protein sequence ID" value="BCZ22921.1"/>
    <property type="molecule type" value="Genomic_DNA"/>
</dbReference>
<dbReference type="Proteomes" id="UP000826012">
    <property type="component" value="Chromosome"/>
</dbReference>
<evidence type="ECO:0000256" key="1">
    <source>
        <dbReference type="SAM" id="MobiDB-lite"/>
    </source>
</evidence>
<dbReference type="RefSeq" id="WP_221046129.1">
    <property type="nucleotide sequence ID" value="NZ_AP024828.1"/>
</dbReference>
<proteinExistence type="predicted"/>
<evidence type="ECO:0000313" key="3">
    <source>
        <dbReference type="Proteomes" id="UP000826012"/>
    </source>
</evidence>
<keyword evidence="3" id="KW-1185">Reference proteome</keyword>
<feature type="region of interest" description="Disordered" evidence="1">
    <location>
        <begin position="53"/>
        <end position="89"/>
    </location>
</feature>
<reference evidence="2 3" key="1">
    <citation type="submission" date="2021-07" db="EMBL/GenBank/DDBJ databases">
        <title>Complete genome sequence of nontuberculous Mycobacterium sp. TY59.</title>
        <authorList>
            <person name="Fukushima K."/>
        </authorList>
    </citation>
    <scope>NUCLEOTIDE SEQUENCE [LARGE SCALE GENOMIC DNA]</scope>
    <source>
        <strain evidence="2 3">TY59</strain>
    </source>
</reference>
<accession>A0ABN6IGI0</accession>
<gene>
    <name evidence="2" type="ORF">MTY59_27760</name>
</gene>